<reference evidence="2 3" key="1">
    <citation type="journal article" date="2018" name="Gigascience">
        <title>Genomes of trombidid mites reveal novel predicted allergens and laterally-transferred genes associated with secondary metabolism.</title>
        <authorList>
            <person name="Dong X."/>
            <person name="Chaisiri K."/>
            <person name="Xia D."/>
            <person name="Armstrong S.D."/>
            <person name="Fang Y."/>
            <person name="Donnelly M.J."/>
            <person name="Kadowaki T."/>
            <person name="McGarry J.W."/>
            <person name="Darby A.C."/>
            <person name="Makepeace B.L."/>
        </authorList>
    </citation>
    <scope>NUCLEOTIDE SEQUENCE [LARGE SCALE GENOMIC DNA]</scope>
    <source>
        <strain evidence="2">UoL-UT</strain>
    </source>
</reference>
<proteinExistence type="predicted"/>
<dbReference type="Proteomes" id="UP000288716">
    <property type="component" value="Unassembled WGS sequence"/>
</dbReference>
<evidence type="ECO:0000259" key="1">
    <source>
        <dbReference type="PROSITE" id="PS50822"/>
    </source>
</evidence>
<dbReference type="STRING" id="299467.A0A443RU99"/>
<dbReference type="SUPFAM" id="SSF53098">
    <property type="entry name" value="Ribonuclease H-like"/>
    <property type="match status" value="1"/>
</dbReference>
<dbReference type="EMBL" id="NCKV01032371">
    <property type="protein sequence ID" value="RWS18923.1"/>
    <property type="molecule type" value="Genomic_DNA"/>
</dbReference>
<dbReference type="PROSITE" id="PS50822">
    <property type="entry name" value="PIWI"/>
    <property type="match status" value="1"/>
</dbReference>
<evidence type="ECO:0000313" key="2">
    <source>
        <dbReference type="EMBL" id="RWS18923.1"/>
    </source>
</evidence>
<evidence type="ECO:0000313" key="3">
    <source>
        <dbReference type="Proteomes" id="UP000288716"/>
    </source>
</evidence>
<dbReference type="Pfam" id="PF02171">
    <property type="entry name" value="Piwi"/>
    <property type="match status" value="1"/>
</dbReference>
<feature type="non-terminal residue" evidence="2">
    <location>
        <position position="1"/>
    </location>
</feature>
<dbReference type="VEuPathDB" id="VectorBase:LDEU013117"/>
<sequence>HHGLLGTFRPSRYFVLLNENNYNANAIQNINFYMCFFNPRATKSGSIPAPIVTADLSAGRARKHIVEAIDVDASLSSLSTESDEDRSEEERKAYIERLNQLVYAKKKHLIMIPTYD</sequence>
<dbReference type="Gene3D" id="3.30.420.10">
    <property type="entry name" value="Ribonuclease H-like superfamily/Ribonuclease H"/>
    <property type="match status" value="1"/>
</dbReference>
<dbReference type="InterPro" id="IPR003165">
    <property type="entry name" value="Piwi"/>
</dbReference>
<dbReference type="InterPro" id="IPR012337">
    <property type="entry name" value="RNaseH-like_sf"/>
</dbReference>
<accession>A0A443RU99</accession>
<name>A0A443RU99_9ACAR</name>
<organism evidence="2 3">
    <name type="scientific">Leptotrombidium deliense</name>
    <dbReference type="NCBI Taxonomy" id="299467"/>
    <lineage>
        <taxon>Eukaryota</taxon>
        <taxon>Metazoa</taxon>
        <taxon>Ecdysozoa</taxon>
        <taxon>Arthropoda</taxon>
        <taxon>Chelicerata</taxon>
        <taxon>Arachnida</taxon>
        <taxon>Acari</taxon>
        <taxon>Acariformes</taxon>
        <taxon>Trombidiformes</taxon>
        <taxon>Prostigmata</taxon>
        <taxon>Anystina</taxon>
        <taxon>Parasitengona</taxon>
        <taxon>Trombiculoidea</taxon>
        <taxon>Trombiculidae</taxon>
        <taxon>Leptotrombidium</taxon>
    </lineage>
</organism>
<gene>
    <name evidence="2" type="ORF">B4U80_06624</name>
</gene>
<dbReference type="AlphaFoldDB" id="A0A443RU99"/>
<comment type="caution">
    <text evidence="2">The sequence shown here is derived from an EMBL/GenBank/DDBJ whole genome shotgun (WGS) entry which is preliminary data.</text>
</comment>
<keyword evidence="3" id="KW-1185">Reference proteome</keyword>
<protein>
    <recommendedName>
        <fullName evidence="1">Piwi domain-containing protein</fullName>
    </recommendedName>
</protein>
<feature type="domain" description="Piwi" evidence="1">
    <location>
        <begin position="1"/>
        <end position="66"/>
    </location>
</feature>
<dbReference type="GO" id="GO:0003676">
    <property type="term" value="F:nucleic acid binding"/>
    <property type="evidence" value="ECO:0007669"/>
    <property type="project" value="InterPro"/>
</dbReference>
<feature type="non-terminal residue" evidence="2">
    <location>
        <position position="116"/>
    </location>
</feature>
<dbReference type="InterPro" id="IPR036397">
    <property type="entry name" value="RNaseH_sf"/>
</dbReference>